<dbReference type="Proteomes" id="UP000438429">
    <property type="component" value="Unassembled WGS sequence"/>
</dbReference>
<dbReference type="AlphaFoldDB" id="A0A6A4TSP2"/>
<accession>A0A6A4TSP2</accession>
<evidence type="ECO:0000256" key="1">
    <source>
        <dbReference type="SAM" id="MobiDB-lite"/>
    </source>
</evidence>
<gene>
    <name evidence="2" type="ORF">F2P81_001611</name>
</gene>
<feature type="compositionally biased region" description="Polar residues" evidence="1">
    <location>
        <begin position="34"/>
        <end position="47"/>
    </location>
</feature>
<reference evidence="2 3" key="1">
    <citation type="submission" date="2019-06" db="EMBL/GenBank/DDBJ databases">
        <title>Draft genomes of female and male turbot (Scophthalmus maximus).</title>
        <authorList>
            <person name="Xu H."/>
            <person name="Xu X.-W."/>
            <person name="Shao C."/>
            <person name="Chen S."/>
        </authorList>
    </citation>
    <scope>NUCLEOTIDE SEQUENCE [LARGE SCALE GENOMIC DNA]</scope>
    <source>
        <strain evidence="2">Ysfricsl-2016a</strain>
        <tissue evidence="2">Blood</tissue>
    </source>
</reference>
<evidence type="ECO:0000313" key="2">
    <source>
        <dbReference type="EMBL" id="KAF0045082.1"/>
    </source>
</evidence>
<organism evidence="2 3">
    <name type="scientific">Scophthalmus maximus</name>
    <name type="common">Turbot</name>
    <name type="synonym">Psetta maxima</name>
    <dbReference type="NCBI Taxonomy" id="52904"/>
    <lineage>
        <taxon>Eukaryota</taxon>
        <taxon>Metazoa</taxon>
        <taxon>Chordata</taxon>
        <taxon>Craniata</taxon>
        <taxon>Vertebrata</taxon>
        <taxon>Euteleostomi</taxon>
        <taxon>Actinopterygii</taxon>
        <taxon>Neopterygii</taxon>
        <taxon>Teleostei</taxon>
        <taxon>Neoteleostei</taxon>
        <taxon>Acanthomorphata</taxon>
        <taxon>Carangaria</taxon>
        <taxon>Pleuronectiformes</taxon>
        <taxon>Pleuronectoidei</taxon>
        <taxon>Scophthalmidae</taxon>
        <taxon>Scophthalmus</taxon>
    </lineage>
</organism>
<comment type="caution">
    <text evidence="2">The sequence shown here is derived from an EMBL/GenBank/DDBJ whole genome shotgun (WGS) entry which is preliminary data.</text>
</comment>
<evidence type="ECO:0000313" key="3">
    <source>
        <dbReference type="Proteomes" id="UP000438429"/>
    </source>
</evidence>
<feature type="compositionally biased region" description="Basic residues" evidence="1">
    <location>
        <begin position="48"/>
        <end position="58"/>
    </location>
</feature>
<dbReference type="EMBL" id="VEVO01000002">
    <property type="protein sequence ID" value="KAF0045082.1"/>
    <property type="molecule type" value="Genomic_DNA"/>
</dbReference>
<name>A0A6A4TSP2_SCOMX</name>
<sequence>MRLTQTNRSRNQSQRTYRAIKRSSASFPYDARCRTTSGEPATAMRQSPSHRRACKKSHGGIVREEKEEVVFKNSCPVVSTPCLRLSRIRRQGSEKAVGFGVSDGQLEPTGFCPLSRTATTGRRSQTRTKLL</sequence>
<protein>
    <submittedName>
        <fullName evidence="2">Uncharacterized protein</fullName>
    </submittedName>
</protein>
<proteinExistence type="predicted"/>
<feature type="region of interest" description="Disordered" evidence="1">
    <location>
        <begin position="30"/>
        <end position="59"/>
    </location>
</feature>